<organism evidence="4 5">
    <name type="scientific">Fonsecaea nubica</name>
    <dbReference type="NCBI Taxonomy" id="856822"/>
    <lineage>
        <taxon>Eukaryota</taxon>
        <taxon>Fungi</taxon>
        <taxon>Dikarya</taxon>
        <taxon>Ascomycota</taxon>
        <taxon>Pezizomycotina</taxon>
        <taxon>Eurotiomycetes</taxon>
        <taxon>Chaetothyriomycetidae</taxon>
        <taxon>Chaetothyriales</taxon>
        <taxon>Herpotrichiellaceae</taxon>
        <taxon>Fonsecaea</taxon>
    </lineage>
</organism>
<dbReference type="GeneID" id="34590649"/>
<comment type="subcellular location">
    <subcellularLocation>
        <location evidence="1">Endomembrane system</location>
        <topology evidence="1">Multi-pass membrane protein</topology>
    </subcellularLocation>
</comment>
<dbReference type="AlphaFoldDB" id="A0A178CUL2"/>
<dbReference type="OrthoDB" id="3352408at2759"/>
<dbReference type="RefSeq" id="XP_022498562.1">
    <property type="nucleotide sequence ID" value="XM_022645523.1"/>
</dbReference>
<reference evidence="4 5" key="1">
    <citation type="submission" date="2016-03" db="EMBL/GenBank/DDBJ databases">
        <title>The draft genome sequence of Fonsecaea nubica causative agent of cutaneous subcutaneous infection in human host.</title>
        <authorList>
            <person name="Costa F."/>
            <person name="Sybren D.H."/>
            <person name="Raittz R.T."/>
            <person name="Weiss V.A."/>
            <person name="Leao A.C."/>
            <person name="Gomes R."/>
            <person name="De Souza E.M."/>
            <person name="Pedrosa F.O."/>
            <person name="Steffens M.B."/>
            <person name="Bombassaro A."/>
            <person name="Tadra-Sfeir M.Z."/>
            <person name="Moreno L.F."/>
            <person name="Najafzadeh M.J."/>
            <person name="Felipe M.S."/>
            <person name="Teixeira M."/>
            <person name="Sun J."/>
            <person name="Xi L."/>
            <person name="Castro M.A."/>
            <person name="Vicente V.A."/>
        </authorList>
    </citation>
    <scope>NUCLEOTIDE SEQUENCE [LARGE SCALE GENOMIC DNA]</scope>
    <source>
        <strain evidence="4 5">CBS 269.64</strain>
    </source>
</reference>
<name>A0A178CUL2_9EURO</name>
<dbReference type="InterPro" id="IPR023298">
    <property type="entry name" value="ATPase_P-typ_TM_dom_sf"/>
</dbReference>
<proteinExistence type="predicted"/>
<protein>
    <submittedName>
        <fullName evidence="4">Uncharacterized protein</fullName>
    </submittedName>
</protein>
<dbReference type="Gene3D" id="1.20.1110.10">
    <property type="entry name" value="Calcium-transporting ATPase, transmembrane domain"/>
    <property type="match status" value="1"/>
</dbReference>
<keyword evidence="3" id="KW-0472">Membrane</keyword>
<keyword evidence="3" id="KW-1133">Transmembrane helix</keyword>
<dbReference type="GO" id="GO:0005886">
    <property type="term" value="C:plasma membrane"/>
    <property type="evidence" value="ECO:0007669"/>
    <property type="project" value="TreeGrafter"/>
</dbReference>
<dbReference type="GO" id="GO:0006874">
    <property type="term" value="P:intracellular calcium ion homeostasis"/>
    <property type="evidence" value="ECO:0007669"/>
    <property type="project" value="TreeGrafter"/>
</dbReference>
<keyword evidence="3" id="KW-0812">Transmembrane</keyword>
<keyword evidence="2" id="KW-0460">Magnesium</keyword>
<dbReference type="PANTHER" id="PTHR24093:SF369">
    <property type="entry name" value="CALCIUM-TRANSPORTING ATPASE"/>
    <property type="match status" value="1"/>
</dbReference>
<feature type="transmembrane region" description="Helical" evidence="3">
    <location>
        <begin position="16"/>
        <end position="43"/>
    </location>
</feature>
<dbReference type="Proteomes" id="UP000185904">
    <property type="component" value="Unassembled WGS sequence"/>
</dbReference>
<sequence length="209" mass="22194">MTGNPAPEKAAEFLDILILAITIIVMAVPEGLALAVTLALAFATRHVVKENNLVRVLRACETMGNATTICSDKTGNAHPEQDDCVCWLVGQKSEVLAILREWLVTIVVNSTAFEGEEDGQKAFIGSKTEVALLSMAQTHLGMTSCAVERANHHGVQIVPALCQMWGCSVNDTVAKFLQFQITVNIAAVTLAFVLGADVESGEGDDARGG</sequence>
<gene>
    <name evidence="4" type="ORF">AYO20_07236</name>
</gene>
<evidence type="ECO:0000313" key="5">
    <source>
        <dbReference type="Proteomes" id="UP000185904"/>
    </source>
</evidence>
<evidence type="ECO:0000256" key="2">
    <source>
        <dbReference type="ARBA" id="ARBA00022842"/>
    </source>
</evidence>
<keyword evidence="5" id="KW-1185">Reference proteome</keyword>
<evidence type="ECO:0000313" key="4">
    <source>
        <dbReference type="EMBL" id="OAL33550.1"/>
    </source>
</evidence>
<accession>A0A178CUL2</accession>
<dbReference type="GO" id="GO:0005388">
    <property type="term" value="F:P-type calcium transporter activity"/>
    <property type="evidence" value="ECO:0007669"/>
    <property type="project" value="TreeGrafter"/>
</dbReference>
<dbReference type="SUPFAM" id="SSF81665">
    <property type="entry name" value="Calcium ATPase, transmembrane domain M"/>
    <property type="match status" value="1"/>
</dbReference>
<evidence type="ECO:0000256" key="1">
    <source>
        <dbReference type="ARBA" id="ARBA00004127"/>
    </source>
</evidence>
<dbReference type="PANTHER" id="PTHR24093">
    <property type="entry name" value="CATION TRANSPORTING ATPASE"/>
    <property type="match status" value="1"/>
</dbReference>
<comment type="caution">
    <text evidence="4">The sequence shown here is derived from an EMBL/GenBank/DDBJ whole genome shotgun (WGS) entry which is preliminary data.</text>
</comment>
<dbReference type="GO" id="GO:0012505">
    <property type="term" value="C:endomembrane system"/>
    <property type="evidence" value="ECO:0007669"/>
    <property type="project" value="UniProtKB-SubCell"/>
</dbReference>
<dbReference type="EMBL" id="LVCJ01000049">
    <property type="protein sequence ID" value="OAL33550.1"/>
    <property type="molecule type" value="Genomic_DNA"/>
</dbReference>
<evidence type="ECO:0000256" key="3">
    <source>
        <dbReference type="SAM" id="Phobius"/>
    </source>
</evidence>